<comment type="caution">
    <text evidence="1">The sequence shown here is derived from an EMBL/GenBank/DDBJ whole genome shotgun (WGS) entry which is preliminary data.</text>
</comment>
<dbReference type="Proteomes" id="UP000789525">
    <property type="component" value="Unassembled WGS sequence"/>
</dbReference>
<organism evidence="1 2">
    <name type="scientific">Acaulospora colombiana</name>
    <dbReference type="NCBI Taxonomy" id="27376"/>
    <lineage>
        <taxon>Eukaryota</taxon>
        <taxon>Fungi</taxon>
        <taxon>Fungi incertae sedis</taxon>
        <taxon>Mucoromycota</taxon>
        <taxon>Glomeromycotina</taxon>
        <taxon>Glomeromycetes</taxon>
        <taxon>Diversisporales</taxon>
        <taxon>Acaulosporaceae</taxon>
        <taxon>Acaulospora</taxon>
    </lineage>
</organism>
<dbReference type="EMBL" id="CAJVPT010000582">
    <property type="protein sequence ID" value="CAG8447053.1"/>
    <property type="molecule type" value="Genomic_DNA"/>
</dbReference>
<proteinExistence type="predicted"/>
<accession>A0ACA9K1V6</accession>
<evidence type="ECO:0000313" key="2">
    <source>
        <dbReference type="Proteomes" id="UP000789525"/>
    </source>
</evidence>
<gene>
    <name evidence="1" type="ORF">ACOLOM_LOCUS572</name>
</gene>
<evidence type="ECO:0000313" key="1">
    <source>
        <dbReference type="EMBL" id="CAG8447053.1"/>
    </source>
</evidence>
<sequence length="84" mass="9654">MFEVRMNGRNGCAELARVTEIGLGRDYILGPSNKQNLLYNGDVWWDLNPEQYHPVHLLRAYTIIGPSIALRRVPYIKEARGIDQ</sequence>
<protein>
    <submittedName>
        <fullName evidence="1">14071_t:CDS:1</fullName>
    </submittedName>
</protein>
<reference evidence="1" key="1">
    <citation type="submission" date="2021-06" db="EMBL/GenBank/DDBJ databases">
        <authorList>
            <person name="Kallberg Y."/>
            <person name="Tangrot J."/>
            <person name="Rosling A."/>
        </authorList>
    </citation>
    <scope>NUCLEOTIDE SEQUENCE</scope>
    <source>
        <strain evidence="1">CL356</strain>
    </source>
</reference>
<name>A0ACA9K1V6_9GLOM</name>
<keyword evidence="2" id="KW-1185">Reference proteome</keyword>